<feature type="region of interest" description="Disordered" evidence="3">
    <location>
        <begin position="420"/>
        <end position="439"/>
    </location>
</feature>
<dbReference type="OrthoDB" id="5950457at2759"/>
<dbReference type="InterPro" id="IPR020864">
    <property type="entry name" value="MACPF"/>
</dbReference>
<feature type="compositionally biased region" description="Low complexity" evidence="3">
    <location>
        <begin position="425"/>
        <end position="439"/>
    </location>
</feature>
<feature type="region of interest" description="Disordered" evidence="3">
    <location>
        <begin position="897"/>
        <end position="938"/>
    </location>
</feature>
<protein>
    <recommendedName>
        <fullName evidence="8">Protein piccolo</fullName>
    </recommendedName>
</protein>
<dbReference type="STRING" id="2018661.A0A2A2KZG6"/>
<dbReference type="GO" id="GO:0044325">
    <property type="term" value="F:transmembrane transporter binding"/>
    <property type="evidence" value="ECO:0007669"/>
    <property type="project" value="TreeGrafter"/>
</dbReference>
<dbReference type="GO" id="GO:0048788">
    <property type="term" value="C:cytoskeleton of presynaptic active zone"/>
    <property type="evidence" value="ECO:0007669"/>
    <property type="project" value="TreeGrafter"/>
</dbReference>
<organism evidence="6 7">
    <name type="scientific">Diploscapter pachys</name>
    <dbReference type="NCBI Taxonomy" id="2018661"/>
    <lineage>
        <taxon>Eukaryota</taxon>
        <taxon>Metazoa</taxon>
        <taxon>Ecdysozoa</taxon>
        <taxon>Nematoda</taxon>
        <taxon>Chromadorea</taxon>
        <taxon>Rhabditida</taxon>
        <taxon>Rhabditina</taxon>
        <taxon>Rhabditomorpha</taxon>
        <taxon>Rhabditoidea</taxon>
        <taxon>Rhabditidae</taxon>
        <taxon>Diploscapter</taxon>
    </lineage>
</organism>
<reference evidence="6 7" key="1">
    <citation type="journal article" date="2017" name="Curr. Biol.">
        <title>Genome architecture and evolution of a unichromosomal asexual nematode.</title>
        <authorList>
            <person name="Fradin H."/>
            <person name="Zegar C."/>
            <person name="Gutwein M."/>
            <person name="Lucas J."/>
            <person name="Kovtun M."/>
            <person name="Corcoran D."/>
            <person name="Baugh L.R."/>
            <person name="Kiontke K."/>
            <person name="Gunsalus K."/>
            <person name="Fitch D.H."/>
            <person name="Piano F."/>
        </authorList>
    </citation>
    <scope>NUCLEOTIDE SEQUENCE [LARGE SCALE GENOMIC DNA]</scope>
    <source>
        <strain evidence="6">PF1309</strain>
    </source>
</reference>
<dbReference type="SMART" id="SM00228">
    <property type="entry name" value="PDZ"/>
    <property type="match status" value="1"/>
</dbReference>
<evidence type="ECO:0000259" key="5">
    <source>
        <dbReference type="PROSITE" id="PS50106"/>
    </source>
</evidence>
<feature type="region of interest" description="Disordered" evidence="3">
    <location>
        <begin position="1412"/>
        <end position="1448"/>
    </location>
</feature>
<feature type="compositionally biased region" description="Basic and acidic residues" evidence="3">
    <location>
        <begin position="66"/>
        <end position="87"/>
    </location>
</feature>
<dbReference type="GO" id="GO:0031267">
    <property type="term" value="F:small GTPase binding"/>
    <property type="evidence" value="ECO:0007669"/>
    <property type="project" value="InterPro"/>
</dbReference>
<dbReference type="PROSITE" id="PS50004">
    <property type="entry name" value="C2"/>
    <property type="match status" value="1"/>
</dbReference>
<feature type="region of interest" description="Disordered" evidence="3">
    <location>
        <begin position="66"/>
        <end position="103"/>
    </location>
</feature>
<evidence type="ECO:0000256" key="1">
    <source>
        <dbReference type="ARBA" id="ARBA00023018"/>
    </source>
</evidence>
<dbReference type="InterPro" id="IPR039032">
    <property type="entry name" value="Rim-like"/>
</dbReference>
<feature type="domain" description="C2" evidence="4">
    <location>
        <begin position="1702"/>
        <end position="1827"/>
    </location>
</feature>
<dbReference type="GO" id="GO:0048167">
    <property type="term" value="P:regulation of synaptic plasticity"/>
    <property type="evidence" value="ECO:0007669"/>
    <property type="project" value="TreeGrafter"/>
</dbReference>
<dbReference type="InterPro" id="IPR001478">
    <property type="entry name" value="PDZ"/>
</dbReference>
<dbReference type="SMART" id="SM00239">
    <property type="entry name" value="C2"/>
    <property type="match status" value="1"/>
</dbReference>
<evidence type="ECO:0000313" key="6">
    <source>
        <dbReference type="EMBL" id="PAV79213.1"/>
    </source>
</evidence>
<feature type="region of interest" description="Disordered" evidence="3">
    <location>
        <begin position="564"/>
        <end position="593"/>
    </location>
</feature>
<name>A0A2A2KZG6_9BILA</name>
<sequence>MDDVYDAFGGSAIREIPFDSSTTASVNVIEPAKTMAEAQQQSKTITPVKAPTVPWTPMGIVTTEAEKKSTAKAPEIKITVHEDRERDSEEDESGSEDDEEYPDKVVAAPTEPMPSFEEIEKERQQQEQFGKEVLQQIQAFGEAANDEFDVQWARSTLNGENKVPTTISPLEMSVPLTSAEPKPDVIPTTSVATIMAGAEITPSRRNPFLDSPEEDVSIDVEDLDDGHLADVYKNQNLFSHRPGPVYTIPEDESEDDGAKSDPDSRLIAREKKRKAARNVANTLIGFYDRNVVPATTTTAKTAASATATTTYAIISLSGLQDKSTVSDLRRTTSTSLPLASLDTSTAVVYSSAPTTSPSRTKTSDGLPPGLTASIDKTMADIENLLESVYTTEGSKPNLLMHNPKQFAEISSASSSYENLQLGQAPPVSSEPGSSPSFLLPWEATEPALKQSVTPTGTLGSGLSENRVDDTEPASPRGLKRSPAMMMSSAYGIEPSTSSVSFPSLFGPQAQPTLAASAEPHKIPTVASLSQAKTPVTTVSSGPPPVPNTIDQLTASYKWLQEVEDDGLGGSSTERGRRKLPSIPPRPAYSTGQIFPPPVQSASIATSSLQSIDHYSASIPADPITPTPLLNRSISPSTHHRQILHQTTSHFGGPPTTASHHVTFGSAPVSQPLRLISSSQPSTSFYSNIFLSSSVGPTQAVQTDTIPSRPGSALSIHDLPLSRPGSSASGIHPSSRSAFDPTIIPGAPYQKPKAVRQTVSAPKSASVITSGISSTITTTAASATSPTSATKIPNTLARVLLKKELREVLNRRKEQLEACEIEANQRQYIVHKMLVTGLLPENHWQDDIPRVIPCQLPPDLIRGARVIPPPKYSVGTQKDDYEMDRLMDKSRQEARFRQDYGTTASTSRAAHMSPMSQMSPRQRTAATHTHSIGIQSSDDRYQQQYGRIASMPPPRLTEQLDMGRRYTPKRTTETQTENYVSDRLHDAELQYAYEKARPQQIFNDSRYGVDATTSRSERRSRYDQAIQRNDDLLEATRRYFEDYDRQLREMGERNRQMHRRHFDFNDDDPVMREARKQEIMEELARRRERMCSSCELLSDNPPYRMPGAYSTNLKSSDYSSTVPHYGSLPRNIDYQQRLSPLARDFTYRESDRYFPQLRDAYGSLPRNYERYFGLDPTSTGNIQIDQEQSFGNGAYSFGYGRTPMQQQQQRYGTSTLYNSSGARSLYNFNDDRVLNQPAMPSTSRPHQSGVRSLNYLDQLGVDARDQVRYSDGVSGYRTQQQPQAQSSTILPQYANYLSQQFQAGLSTMQPTSYDMHGPPLSDPLTYNYPSNYPVSRQSQILDPLQAPHVYSRSEANYGSRPPEYPLDYGNLVRNQPPPDYGPQSRMGYSAMAGYDSMMNPPYDSMGNTYVGPSSWPYSHNQQPPHTGGYGPYSQAAMNRPPPAAPAPFGAPAGRVGLSAAYDARYPHSDFDRMYASQTGPGDDALSRVYATAGRRREVGGRNREYQYQSHSLGRLTDRTAAQVGHRRPHAKTVEFARRETSPYFIKRILLTRRYKHHNIYNDLGVRVIGGKKMANGELGAFVSAVNPNRNSQLLGEIREGDQVLEWNGILLNGKTFEEVERIINSSTGEVEIILRTERERGASRATHYGSLKKQYETDNIYGDDRDFSPERSPPIPMHQQNGNIYPSATTSKRRMQSSQMDASIGHLQLALSYDKFASVLSVRVLRARGLRSRDPNRVAPNPFVKVYLMPGRNIHKVSGKRRTRYVQMSSEPEWNQLLEYGLSPQALRTMMLEFSVWDYDKDTDNLPLGKVTLNLADSQLLNGVPRWYQIESEELSSAYNRNGYGTREITSLQTHYPQNYKSSQHTGHYNGYNPETRQALHAIAHCSQLAHRTGSKWAEHTPLKFLSSHIGFGWDGLQNIPTYPVLELNFSQCKTTEDGEYLIPNGVRTTKIESRRIKEIEDHHDNFRSVLQARQNSIAVGAEIPIFGPVSIGGSLSAEFINIKKTMTRLNTDLNTLNVVYEAYEMVANDGQMKVIDSFQHEIQGIADALSRGMPRRAEYLAQMTVKQYGTHFVTKSIMGVSLEQLDYVESDDGSSFSNEGSSTSAGIGIDLSVTNFVVEDIAGLRFHVKRLSEVLSTRTFPQYNLTVLEAVKEKLDSAIIAYYQANIIRGCTNPKAINFNFQNSLFGNTKMRVVEQTVKTRLKDDPGYRDSFLADNPITGQSSCPIGFESVLLLETNTTTYFKDKLLFGLDQETVWDGNVTAIRVRNADKDVSFRLHRKYGVYWCKRDRNLPPPKDSDIALFGGVYKDERNKIFSDNPITGQPSCPIGFESVLLLERNATLYFREKSLSGLDQEVVLDDNATAIGILNADKSVSVRVHINSGVYWCKRDRNLPPPKDSDIALFGGVYRGTYINSTFEFVDQQNSSFDNGNMRMVEQTLQTRLKDDPGFRDDLFVDNPITGQPSCPVGFESVLLYAKNTTVYAKDKFLSGLDYELVWDDNVTAIGILNEDKNVSFRIHRNYGVYWCKRDRSLPPPKDSDIALFGGVYTGLY</sequence>
<proteinExistence type="predicted"/>
<feature type="region of interest" description="Disordered" evidence="3">
    <location>
        <begin position="451"/>
        <end position="481"/>
    </location>
</feature>
<dbReference type="Pfam" id="PF00168">
    <property type="entry name" value="C2"/>
    <property type="match status" value="1"/>
</dbReference>
<accession>A0A2A2KZG6</accession>
<dbReference type="InterPro" id="IPR035892">
    <property type="entry name" value="C2_domain_sf"/>
</dbReference>
<dbReference type="Pfam" id="PF01823">
    <property type="entry name" value="MACPF"/>
    <property type="match status" value="1"/>
</dbReference>
<evidence type="ECO:0000256" key="3">
    <source>
        <dbReference type="SAM" id="MobiDB-lite"/>
    </source>
</evidence>
<keyword evidence="7" id="KW-1185">Reference proteome</keyword>
<evidence type="ECO:0000313" key="7">
    <source>
        <dbReference type="Proteomes" id="UP000218231"/>
    </source>
</evidence>
<comment type="caution">
    <text evidence="6">The sequence shown here is derived from an EMBL/GenBank/DDBJ whole genome shotgun (WGS) entry which is preliminary data.</text>
</comment>
<dbReference type="SUPFAM" id="SSF49562">
    <property type="entry name" value="C2 domain (Calcium/lipid-binding domain, CaLB)"/>
    <property type="match status" value="1"/>
</dbReference>
<gene>
    <name evidence="6" type="ORF">WR25_06922</name>
</gene>
<dbReference type="PANTHER" id="PTHR12157">
    <property type="entry name" value="REGULATING SYNAPTIC MEMBRANE EXOCYTOSIS PROTEIN"/>
    <property type="match status" value="1"/>
</dbReference>
<dbReference type="Gene3D" id="2.60.40.150">
    <property type="entry name" value="C2 domain"/>
    <property type="match status" value="1"/>
</dbReference>
<dbReference type="EMBL" id="LIAE01007451">
    <property type="protein sequence ID" value="PAV79213.1"/>
    <property type="molecule type" value="Genomic_DNA"/>
</dbReference>
<feature type="domain" description="PDZ" evidence="5">
    <location>
        <begin position="1546"/>
        <end position="1637"/>
    </location>
</feature>
<comment type="subcellular location">
    <subcellularLocation>
        <location evidence="2">Synapse</location>
    </subcellularLocation>
</comment>
<keyword evidence="1" id="KW-0770">Synapse</keyword>
<dbReference type="InterPro" id="IPR036034">
    <property type="entry name" value="PDZ_sf"/>
</dbReference>
<dbReference type="GO" id="GO:0042391">
    <property type="term" value="P:regulation of membrane potential"/>
    <property type="evidence" value="ECO:0007669"/>
    <property type="project" value="TreeGrafter"/>
</dbReference>
<evidence type="ECO:0000259" key="4">
    <source>
        <dbReference type="PROSITE" id="PS50004"/>
    </source>
</evidence>
<dbReference type="PANTHER" id="PTHR12157:SF25">
    <property type="entry name" value="REGULATING SYNAPTIC MEMBRANE EXOCYTOSIS PROTEIN 3"/>
    <property type="match status" value="1"/>
</dbReference>
<feature type="compositionally biased region" description="Polar residues" evidence="3">
    <location>
        <begin position="451"/>
        <end position="463"/>
    </location>
</feature>
<feature type="compositionally biased region" description="Polar residues" evidence="3">
    <location>
        <begin position="899"/>
        <end position="935"/>
    </location>
</feature>
<dbReference type="Proteomes" id="UP000218231">
    <property type="component" value="Unassembled WGS sequence"/>
</dbReference>
<dbReference type="SUPFAM" id="SSF50156">
    <property type="entry name" value="PDZ domain-like"/>
    <property type="match status" value="1"/>
</dbReference>
<feature type="compositionally biased region" description="Polar residues" evidence="3">
    <location>
        <begin position="1412"/>
        <end position="1423"/>
    </location>
</feature>
<dbReference type="InterPro" id="IPR000008">
    <property type="entry name" value="C2_dom"/>
</dbReference>
<dbReference type="GO" id="GO:0048791">
    <property type="term" value="P:calcium ion-regulated exocytosis of neurotransmitter"/>
    <property type="evidence" value="ECO:0007669"/>
    <property type="project" value="TreeGrafter"/>
</dbReference>
<feature type="compositionally biased region" description="Acidic residues" evidence="3">
    <location>
        <begin position="88"/>
        <end position="101"/>
    </location>
</feature>
<evidence type="ECO:0000256" key="2">
    <source>
        <dbReference type="ARBA" id="ARBA00034103"/>
    </source>
</evidence>
<feature type="region of interest" description="Disordered" evidence="3">
    <location>
        <begin position="240"/>
        <end position="264"/>
    </location>
</feature>
<dbReference type="GO" id="GO:0042734">
    <property type="term" value="C:presynaptic membrane"/>
    <property type="evidence" value="ECO:0007669"/>
    <property type="project" value="TreeGrafter"/>
</dbReference>
<dbReference type="CDD" id="cd06714">
    <property type="entry name" value="PDZ_RIM-like"/>
    <property type="match status" value="1"/>
</dbReference>
<dbReference type="Gene3D" id="2.30.42.10">
    <property type="match status" value="1"/>
</dbReference>
<dbReference type="GO" id="GO:2000300">
    <property type="term" value="P:regulation of synaptic vesicle exocytosis"/>
    <property type="evidence" value="ECO:0007669"/>
    <property type="project" value="TreeGrafter"/>
</dbReference>
<evidence type="ECO:0008006" key="8">
    <source>
        <dbReference type="Google" id="ProtNLM"/>
    </source>
</evidence>
<dbReference type="PROSITE" id="PS50106">
    <property type="entry name" value="PDZ"/>
    <property type="match status" value="1"/>
</dbReference>
<dbReference type="GO" id="GO:0050806">
    <property type="term" value="P:positive regulation of synaptic transmission"/>
    <property type="evidence" value="ECO:0007669"/>
    <property type="project" value="TreeGrafter"/>
</dbReference>